<dbReference type="Proteomes" id="UP001479436">
    <property type="component" value="Unassembled WGS sequence"/>
</dbReference>
<evidence type="ECO:0000256" key="1">
    <source>
        <dbReference type="ARBA" id="ARBA00004567"/>
    </source>
</evidence>
<evidence type="ECO:0008006" key="11">
    <source>
        <dbReference type="Google" id="ProtNLM"/>
    </source>
</evidence>
<dbReference type="EMBL" id="JASJQH010000021">
    <property type="protein sequence ID" value="KAK9768392.1"/>
    <property type="molecule type" value="Genomic_DNA"/>
</dbReference>
<accession>A0ABR2X3P0</accession>
<dbReference type="InterPro" id="IPR025574">
    <property type="entry name" value="Nucleoporin_FG_rpt"/>
</dbReference>
<proteinExistence type="predicted"/>
<keyword evidence="6" id="KW-0906">Nuclear pore complex</keyword>
<evidence type="ECO:0000256" key="7">
    <source>
        <dbReference type="ARBA" id="ARBA00023242"/>
    </source>
</evidence>
<keyword evidence="4" id="KW-0653">Protein transport</keyword>
<keyword evidence="2" id="KW-0813">Transport</keyword>
<protein>
    <recommendedName>
        <fullName evidence="11">Nucleoporin p58/p45</fullName>
    </recommendedName>
</protein>
<evidence type="ECO:0000256" key="2">
    <source>
        <dbReference type="ARBA" id="ARBA00022448"/>
    </source>
</evidence>
<comment type="subcellular location">
    <subcellularLocation>
        <location evidence="1">Nucleus</location>
        <location evidence="1">Nuclear pore complex</location>
    </subcellularLocation>
</comment>
<dbReference type="PANTHER" id="PTHR13437">
    <property type="entry name" value="NUCLEOPORIN P58/P45 NUCLEOPORIN-LIKE PROTEIN 1"/>
    <property type="match status" value="1"/>
</dbReference>
<keyword evidence="7" id="KW-0539">Nucleus</keyword>
<evidence type="ECO:0000313" key="10">
    <source>
        <dbReference type="Proteomes" id="UP001479436"/>
    </source>
</evidence>
<evidence type="ECO:0000256" key="8">
    <source>
        <dbReference type="SAM" id="MobiDB-lite"/>
    </source>
</evidence>
<sequence>MFSFGANNTSATTTSTPGSSFSFGNTTPATSTSNSTSLFGNTSNPANTTSTAPASGFSFGTTSSTPATNTATTTPSLFGNTTSTGSSLLGNTTTSTPTSTTPFSLSTPKTTGGISLGGTTTSNTTPGTSLFGSTNAATSTATSSAPLNPQTIVRTSKFSDLPDDAKTMIEQIEKSIQSQIHSYDYVTARETPDFINKVTEEAQILNEKLVGLQFSLERDMELISNLNKTMNKEIKNAEIAGRGINALKSPNNHLIHFPGVRLTFDYFWNLVTSFESRMIQYKHNIEDIEKHLSSIAQTAKFSPGALTEIMRNQHETFLAIAGKVATLHNAVKRQKEQYLNYRRRVYNDDKSPFPNDLKKSRKVAKISDDSESLMSSMLLPSASTHQAPQSTYPLGSSNTLSSGSLFGSTTPSTGTAFGASTPSTGGLFGQTNTGTTSGSTFGASGSLFGNTPSAGVSAAGSTGGLFGASTAAPATGGLFGASTTTPSTGGLFGSSTAAKPSTGFSFGAK</sequence>
<keyword evidence="5" id="KW-0811">Translocation</keyword>
<dbReference type="Pfam" id="PF15967">
    <property type="entry name" value="Nucleoporin_FG2"/>
    <property type="match status" value="1"/>
</dbReference>
<reference evidence="9 10" key="1">
    <citation type="submission" date="2023-04" db="EMBL/GenBank/DDBJ databases">
        <title>Genome of Basidiobolus ranarum AG-B5.</title>
        <authorList>
            <person name="Stajich J.E."/>
            <person name="Carter-House D."/>
            <person name="Gryganskyi A."/>
        </authorList>
    </citation>
    <scope>NUCLEOTIDE SEQUENCE [LARGE SCALE GENOMIC DNA]</scope>
    <source>
        <strain evidence="9 10">AG-B5</strain>
    </source>
</reference>
<evidence type="ECO:0000256" key="5">
    <source>
        <dbReference type="ARBA" id="ARBA00023010"/>
    </source>
</evidence>
<feature type="region of interest" description="Disordered" evidence="8">
    <location>
        <begin position="1"/>
        <end position="128"/>
    </location>
</feature>
<evidence type="ECO:0000256" key="3">
    <source>
        <dbReference type="ARBA" id="ARBA00022816"/>
    </source>
</evidence>
<evidence type="ECO:0000313" key="9">
    <source>
        <dbReference type="EMBL" id="KAK9768392.1"/>
    </source>
</evidence>
<keyword evidence="3" id="KW-0509">mRNA transport</keyword>
<organism evidence="9 10">
    <name type="scientific">Basidiobolus ranarum</name>
    <dbReference type="NCBI Taxonomy" id="34480"/>
    <lineage>
        <taxon>Eukaryota</taxon>
        <taxon>Fungi</taxon>
        <taxon>Fungi incertae sedis</taxon>
        <taxon>Zoopagomycota</taxon>
        <taxon>Entomophthoromycotina</taxon>
        <taxon>Basidiobolomycetes</taxon>
        <taxon>Basidiobolales</taxon>
        <taxon>Basidiobolaceae</taxon>
        <taxon>Basidiobolus</taxon>
    </lineage>
</organism>
<gene>
    <name evidence="9" type="ORF">K7432_001052</name>
</gene>
<evidence type="ECO:0000256" key="4">
    <source>
        <dbReference type="ARBA" id="ARBA00022927"/>
    </source>
</evidence>
<evidence type="ECO:0000256" key="6">
    <source>
        <dbReference type="ARBA" id="ARBA00023132"/>
    </source>
</evidence>
<dbReference type="PANTHER" id="PTHR13437:SF2">
    <property type="entry name" value="NUCLEOPORIN P58_P45"/>
    <property type="match status" value="1"/>
</dbReference>
<comment type="caution">
    <text evidence="9">The sequence shown here is derived from an EMBL/GenBank/DDBJ whole genome shotgun (WGS) entry which is preliminary data.</text>
</comment>
<dbReference type="InterPro" id="IPR024882">
    <property type="entry name" value="NUP58/p45/49"/>
</dbReference>
<dbReference type="Pfam" id="PF13634">
    <property type="entry name" value="Nucleoporin_FG"/>
    <property type="match status" value="2"/>
</dbReference>
<name>A0ABR2X3P0_9FUNG</name>
<dbReference type="Gene3D" id="6.10.140.1350">
    <property type="match status" value="1"/>
</dbReference>
<keyword evidence="10" id="KW-1185">Reference proteome</keyword>